<evidence type="ECO:0000313" key="2">
    <source>
        <dbReference type="Proteomes" id="UP001164743"/>
    </source>
</evidence>
<name>A0ABY7CMG5_9BASI</name>
<keyword evidence="2" id="KW-1185">Reference proteome</keyword>
<dbReference type="Proteomes" id="UP001164743">
    <property type="component" value="Chromosome 6A"/>
</dbReference>
<protein>
    <submittedName>
        <fullName evidence="1">Uncharacterized protein</fullName>
    </submittedName>
</protein>
<organism evidence="1 2">
    <name type="scientific">Puccinia triticina</name>
    <dbReference type="NCBI Taxonomy" id="208348"/>
    <lineage>
        <taxon>Eukaryota</taxon>
        <taxon>Fungi</taxon>
        <taxon>Dikarya</taxon>
        <taxon>Basidiomycota</taxon>
        <taxon>Pucciniomycotina</taxon>
        <taxon>Pucciniomycetes</taxon>
        <taxon>Pucciniales</taxon>
        <taxon>Pucciniaceae</taxon>
        <taxon>Puccinia</taxon>
    </lineage>
</organism>
<dbReference type="GeneID" id="77811381"/>
<dbReference type="EMBL" id="CP110426">
    <property type="protein sequence ID" value="WAQ86118.1"/>
    <property type="molecule type" value="Genomic_DNA"/>
</dbReference>
<gene>
    <name evidence="1" type="ORF">PtA15_6A748</name>
</gene>
<proteinExistence type="predicted"/>
<reference evidence="1" key="1">
    <citation type="submission" date="2022-10" db="EMBL/GenBank/DDBJ databases">
        <title>Puccinia triticina Genome sequencing and assembly.</title>
        <authorList>
            <person name="Li C."/>
        </authorList>
    </citation>
    <scope>NUCLEOTIDE SEQUENCE</scope>
    <source>
        <strain evidence="1">Pt15</strain>
    </source>
</reference>
<dbReference type="RefSeq" id="XP_053021673.1">
    <property type="nucleotide sequence ID" value="XM_053170486.1"/>
</dbReference>
<accession>A0ABY7CMG5</accession>
<evidence type="ECO:0000313" key="1">
    <source>
        <dbReference type="EMBL" id="WAQ86118.1"/>
    </source>
</evidence>
<sequence>MRLCVEGGFQERIGTLHAATTSPGFILPEGEGNTVISSITPAVYRARTNALQPRPSGCRVARQVLPDGKVQEGRPHTSIRLIAYVPVSKNASRGHNIAVQECGVAHAKSNTCWIIHPWYDSETRPETTQEL</sequence>